<dbReference type="Proteomes" id="UP001381693">
    <property type="component" value="Unassembled WGS sequence"/>
</dbReference>
<evidence type="ECO:0000313" key="6">
    <source>
        <dbReference type="Proteomes" id="UP001381693"/>
    </source>
</evidence>
<keyword evidence="4" id="KW-0812">Transmembrane</keyword>
<dbReference type="Gene3D" id="3.40.50.2000">
    <property type="entry name" value="Glycogen Phosphorylase B"/>
    <property type="match status" value="1"/>
</dbReference>
<accession>A0AAN8X7X0</accession>
<keyword evidence="4" id="KW-1133">Transmembrane helix</keyword>
<gene>
    <name evidence="5" type="primary">UGT1A1</name>
    <name evidence="5" type="ORF">SK128_028119</name>
</gene>
<keyword evidence="4" id="KW-0472">Membrane</keyword>
<dbReference type="PANTHER" id="PTHR48043">
    <property type="entry name" value="EG:EG0003.4 PROTEIN-RELATED"/>
    <property type="match status" value="1"/>
</dbReference>
<dbReference type="EMBL" id="JAXCGZ010009844">
    <property type="protein sequence ID" value="KAK7076113.1"/>
    <property type="molecule type" value="Genomic_DNA"/>
</dbReference>
<keyword evidence="2" id="KW-0328">Glycosyltransferase</keyword>
<comment type="similarity">
    <text evidence="1">Belongs to the UDP-glycosyltransferase family.</text>
</comment>
<proteinExistence type="inferred from homology"/>
<dbReference type="SUPFAM" id="SSF53756">
    <property type="entry name" value="UDP-Glycosyltransferase/glycogen phosphorylase"/>
    <property type="match status" value="1"/>
</dbReference>
<keyword evidence="3" id="KW-0808">Transferase</keyword>
<evidence type="ECO:0000256" key="1">
    <source>
        <dbReference type="ARBA" id="ARBA00009995"/>
    </source>
</evidence>
<keyword evidence="6" id="KW-1185">Reference proteome</keyword>
<evidence type="ECO:0000256" key="3">
    <source>
        <dbReference type="ARBA" id="ARBA00022679"/>
    </source>
</evidence>
<evidence type="ECO:0000256" key="2">
    <source>
        <dbReference type="ARBA" id="ARBA00022676"/>
    </source>
</evidence>
<feature type="transmembrane region" description="Helical" evidence="4">
    <location>
        <begin position="152"/>
        <end position="175"/>
    </location>
</feature>
<comment type="caution">
    <text evidence="5">The sequence shown here is derived from an EMBL/GenBank/DDBJ whole genome shotgun (WGS) entry which is preliminary data.</text>
</comment>
<dbReference type="AlphaFoldDB" id="A0AAN8X7X0"/>
<dbReference type="Pfam" id="PF00201">
    <property type="entry name" value="UDPGT"/>
    <property type="match status" value="1"/>
</dbReference>
<name>A0AAN8X7X0_HALRR</name>
<dbReference type="InterPro" id="IPR002213">
    <property type="entry name" value="UDP_glucos_trans"/>
</dbReference>
<reference evidence="5 6" key="1">
    <citation type="submission" date="2023-11" db="EMBL/GenBank/DDBJ databases">
        <title>Halocaridina rubra genome assembly.</title>
        <authorList>
            <person name="Smith C."/>
        </authorList>
    </citation>
    <scope>NUCLEOTIDE SEQUENCE [LARGE SCALE GENOMIC DNA]</scope>
    <source>
        <strain evidence="5">EP-1</strain>
        <tissue evidence="5">Whole</tissue>
    </source>
</reference>
<evidence type="ECO:0000256" key="4">
    <source>
        <dbReference type="SAM" id="Phobius"/>
    </source>
</evidence>
<dbReference type="InterPro" id="IPR050271">
    <property type="entry name" value="UDP-glycosyltransferase"/>
</dbReference>
<organism evidence="5 6">
    <name type="scientific">Halocaridina rubra</name>
    <name type="common">Hawaiian red shrimp</name>
    <dbReference type="NCBI Taxonomy" id="373956"/>
    <lineage>
        <taxon>Eukaryota</taxon>
        <taxon>Metazoa</taxon>
        <taxon>Ecdysozoa</taxon>
        <taxon>Arthropoda</taxon>
        <taxon>Crustacea</taxon>
        <taxon>Multicrustacea</taxon>
        <taxon>Malacostraca</taxon>
        <taxon>Eumalacostraca</taxon>
        <taxon>Eucarida</taxon>
        <taxon>Decapoda</taxon>
        <taxon>Pleocyemata</taxon>
        <taxon>Caridea</taxon>
        <taxon>Atyoidea</taxon>
        <taxon>Atyidae</taxon>
        <taxon>Halocaridina</taxon>
    </lineage>
</organism>
<dbReference type="GO" id="GO:0008194">
    <property type="term" value="F:UDP-glycosyltransferase activity"/>
    <property type="evidence" value="ECO:0007669"/>
    <property type="project" value="InterPro"/>
</dbReference>
<sequence>MFSFGATVHQIQIGLHRASILTHTRSGWSHGAIRVFVTHCGKHSASESVYHGVPILGLPITFDQPRNCARLARRGEGIVIQWEDLTPEAIVKAMHTLVHDDRYRKRVQGVANRLQAQKETGLERAVWWVEYVMEYGNDNLRFSGADLTLAQYLLLDVLAILGTVAFVIGIVVFLLGRSLLRRFWPSLFTKNKLD</sequence>
<protein>
    <submittedName>
        <fullName evidence="5">UDP-glucuronosyltransferase 1-1</fullName>
    </submittedName>
</protein>
<evidence type="ECO:0000313" key="5">
    <source>
        <dbReference type="EMBL" id="KAK7076113.1"/>
    </source>
</evidence>
<dbReference type="PANTHER" id="PTHR48043:SF145">
    <property type="entry name" value="FI06409P-RELATED"/>
    <property type="match status" value="1"/>
</dbReference>